<dbReference type="EMBL" id="PGTK01000004">
    <property type="protein sequence ID" value="PJF31176.1"/>
    <property type="molecule type" value="Genomic_DNA"/>
</dbReference>
<keyword evidence="2" id="KW-0479">Metal-binding</keyword>
<organism evidence="6 7">
    <name type="scientific">Candidatus Thermofonsia Clade 1 bacterium</name>
    <dbReference type="NCBI Taxonomy" id="2364210"/>
    <lineage>
        <taxon>Bacteria</taxon>
        <taxon>Bacillati</taxon>
        <taxon>Chloroflexota</taxon>
        <taxon>Candidatus Thermofontia</taxon>
        <taxon>Candidatus Thermofonsia Clade 1</taxon>
    </lineage>
</organism>
<keyword evidence="3 6" id="KW-0378">Hydrolase</keyword>
<dbReference type="Pfam" id="PF00753">
    <property type="entry name" value="Lactamase_B"/>
    <property type="match status" value="1"/>
</dbReference>
<dbReference type="Gene3D" id="3.60.15.10">
    <property type="entry name" value="Ribonuclease Z/Hydroxyacylglutathione hydrolase-like"/>
    <property type="match status" value="1"/>
</dbReference>
<dbReference type="AlphaFoldDB" id="A0A2M8P0W3"/>
<evidence type="ECO:0000313" key="7">
    <source>
        <dbReference type="Proteomes" id="UP000228921"/>
    </source>
</evidence>
<feature type="domain" description="Metallo-beta-lactamase" evidence="5">
    <location>
        <begin position="48"/>
        <end position="261"/>
    </location>
</feature>
<proteinExistence type="inferred from homology"/>
<dbReference type="InterPro" id="IPR051013">
    <property type="entry name" value="MBL_superfamily_lactonases"/>
</dbReference>
<protein>
    <submittedName>
        <fullName evidence="6">MBL fold metallo-hydrolase</fullName>
    </submittedName>
</protein>
<dbReference type="PANTHER" id="PTHR42978">
    <property type="entry name" value="QUORUM-QUENCHING LACTONASE YTNP-RELATED-RELATED"/>
    <property type="match status" value="1"/>
</dbReference>
<evidence type="ECO:0000313" key="6">
    <source>
        <dbReference type="EMBL" id="PJF31176.1"/>
    </source>
</evidence>
<gene>
    <name evidence="6" type="ORF">CUN51_04720</name>
</gene>
<comment type="similarity">
    <text evidence="1">Belongs to the metallo-beta-lactamase superfamily.</text>
</comment>
<sequence>MITLGEMQIAFLNDGTTHVDAGGVFGLVPRALFKHFVKPDEDNLVPMPMTCLLVRTGGKIVVIETGLGTKLDDRARANWRLVVREGEGLVASLARHGVKPEDVDLVINTHLHADHCAGNTVFTPDMRGIVPTFPNAEYVVQRREYEDAMKPNERTRGTYFSVNYQPLVESGQMRLLDGDTEIMRGIHGIVARGHTPAMMMVRLESNGEQALFVSDLASYSIHFERLGWMTAYDVEPLYTLESKRVWQRWALETGALLIFPHDPTMIAGRYRMVDGKARVVPEITAYD</sequence>
<dbReference type="GO" id="GO:0016787">
    <property type="term" value="F:hydrolase activity"/>
    <property type="evidence" value="ECO:0007669"/>
    <property type="project" value="UniProtKB-KW"/>
</dbReference>
<dbReference type="SMART" id="SM00849">
    <property type="entry name" value="Lactamase_B"/>
    <property type="match status" value="1"/>
</dbReference>
<name>A0A2M8P0W3_9CHLR</name>
<evidence type="ECO:0000256" key="2">
    <source>
        <dbReference type="ARBA" id="ARBA00022723"/>
    </source>
</evidence>
<comment type="caution">
    <text evidence="6">The sequence shown here is derived from an EMBL/GenBank/DDBJ whole genome shotgun (WGS) entry which is preliminary data.</text>
</comment>
<accession>A0A2M8P0W3</accession>
<evidence type="ECO:0000259" key="5">
    <source>
        <dbReference type="SMART" id="SM00849"/>
    </source>
</evidence>
<dbReference type="SUPFAM" id="SSF56281">
    <property type="entry name" value="Metallo-hydrolase/oxidoreductase"/>
    <property type="match status" value="1"/>
</dbReference>
<dbReference type="InterPro" id="IPR001279">
    <property type="entry name" value="Metallo-B-lactamas"/>
</dbReference>
<evidence type="ECO:0000256" key="3">
    <source>
        <dbReference type="ARBA" id="ARBA00022801"/>
    </source>
</evidence>
<dbReference type="InterPro" id="IPR036866">
    <property type="entry name" value="RibonucZ/Hydroxyglut_hydro"/>
</dbReference>
<dbReference type="GO" id="GO:0046872">
    <property type="term" value="F:metal ion binding"/>
    <property type="evidence" value="ECO:0007669"/>
    <property type="project" value="UniProtKB-KW"/>
</dbReference>
<evidence type="ECO:0000256" key="4">
    <source>
        <dbReference type="ARBA" id="ARBA00022833"/>
    </source>
</evidence>
<evidence type="ECO:0000256" key="1">
    <source>
        <dbReference type="ARBA" id="ARBA00007749"/>
    </source>
</evidence>
<dbReference type="PANTHER" id="PTHR42978:SF6">
    <property type="entry name" value="QUORUM-QUENCHING LACTONASE YTNP-RELATED"/>
    <property type="match status" value="1"/>
</dbReference>
<keyword evidence="4" id="KW-0862">Zinc</keyword>
<reference evidence="6 7" key="1">
    <citation type="submission" date="2017-11" db="EMBL/GenBank/DDBJ databases">
        <title>Evolution of Phototrophy in the Chloroflexi Phylum Driven by Horizontal Gene Transfer.</title>
        <authorList>
            <person name="Ward L.M."/>
            <person name="Hemp J."/>
            <person name="Shih P.M."/>
            <person name="Mcglynn S.E."/>
            <person name="Fischer W."/>
        </authorList>
    </citation>
    <scope>NUCLEOTIDE SEQUENCE [LARGE SCALE GENOMIC DNA]</scope>
    <source>
        <strain evidence="6">CP2_2F</strain>
    </source>
</reference>
<dbReference type="Proteomes" id="UP000228921">
    <property type="component" value="Unassembled WGS sequence"/>
</dbReference>